<keyword evidence="9" id="KW-1185">Reference proteome</keyword>
<dbReference type="InterPro" id="IPR008275">
    <property type="entry name" value="CoA_E_activase_dom"/>
</dbReference>
<dbReference type="eggNOG" id="COG1924">
    <property type="taxonomic scope" value="Bacteria"/>
</dbReference>
<dbReference type="PANTHER" id="PTHR32329">
    <property type="entry name" value="BIFUNCTIONAL PROTEIN [INCLUDES 2-HYDROXYACYL-COA DEHYDRATASE (N-TER) AND ITS ACTIVATOR DOMAIN (C_TERM)-RELATED"/>
    <property type="match status" value="1"/>
</dbReference>
<comment type="cofactor">
    <cofactor evidence="1">
        <name>[4Fe-4S] cluster</name>
        <dbReference type="ChEBI" id="CHEBI:49883"/>
    </cofactor>
</comment>
<dbReference type="OrthoDB" id="9177882at2"/>
<dbReference type="CDD" id="cd24035">
    <property type="entry name" value="ASKHA_NBD_O66634-like_rpt2"/>
    <property type="match status" value="1"/>
</dbReference>
<dbReference type="NCBIfam" id="TIGR00241">
    <property type="entry name" value="CoA_E_activ"/>
    <property type="match status" value="1"/>
</dbReference>
<dbReference type="Pfam" id="PF09989">
    <property type="entry name" value="DUF2229"/>
    <property type="match status" value="1"/>
</dbReference>
<evidence type="ECO:0000259" key="6">
    <source>
        <dbReference type="Pfam" id="PF01869"/>
    </source>
</evidence>
<dbReference type="PATRIC" id="fig|1357400.3.peg.996"/>
<dbReference type="CDD" id="cd24034">
    <property type="entry name" value="ASKHA_NBD_O66634-like_rpt1"/>
    <property type="match status" value="1"/>
</dbReference>
<dbReference type="Gene3D" id="3.30.420.40">
    <property type="match status" value="4"/>
</dbReference>
<evidence type="ECO:0008006" key="10">
    <source>
        <dbReference type="Google" id="ProtNLM"/>
    </source>
</evidence>
<evidence type="ECO:0000256" key="5">
    <source>
        <dbReference type="SAM" id="MobiDB-lite"/>
    </source>
</evidence>
<name>V8CB93_9HELI</name>
<reference evidence="8 9" key="1">
    <citation type="journal article" date="2014" name="Genome Announc.">
        <title>Draft genome sequences of six enterohepatic helicobacter species isolated from humans and one from rhesus macaques.</title>
        <authorList>
            <person name="Shen Z."/>
            <person name="Sheh A."/>
            <person name="Young S.K."/>
            <person name="Abouelliel A."/>
            <person name="Ward D.V."/>
            <person name="Earl A.M."/>
            <person name="Fox J.G."/>
        </authorList>
    </citation>
    <scope>NUCLEOTIDE SEQUENCE [LARGE SCALE GENOMIC DNA]</scope>
    <source>
        <strain evidence="8 9">MIT 99-5501</strain>
    </source>
</reference>
<dbReference type="HOGENOM" id="CLU_002393_3_0_7"/>
<dbReference type="InterPro" id="IPR018709">
    <property type="entry name" value="CoA_activase_DUF2229"/>
</dbReference>
<dbReference type="RefSeq" id="WP_023927447.1">
    <property type="nucleotide sequence ID" value="NZ_KI669454.1"/>
</dbReference>
<dbReference type="GO" id="GO:0046872">
    <property type="term" value="F:metal ion binding"/>
    <property type="evidence" value="ECO:0007669"/>
    <property type="project" value="UniProtKB-KW"/>
</dbReference>
<dbReference type="GO" id="GO:0051536">
    <property type="term" value="F:iron-sulfur cluster binding"/>
    <property type="evidence" value="ECO:0007669"/>
    <property type="project" value="UniProtKB-KW"/>
</dbReference>
<dbReference type="EMBL" id="AZJI01000004">
    <property type="protein sequence ID" value="ETD23976.1"/>
    <property type="molecule type" value="Genomic_DNA"/>
</dbReference>
<feature type="domain" description="DUF2229" evidence="7">
    <location>
        <begin position="724"/>
        <end position="981"/>
    </location>
</feature>
<dbReference type="Pfam" id="PF01869">
    <property type="entry name" value="BcrAD_BadFG"/>
    <property type="match status" value="2"/>
</dbReference>
<evidence type="ECO:0000259" key="7">
    <source>
        <dbReference type="Pfam" id="PF09989"/>
    </source>
</evidence>
<keyword evidence="2" id="KW-0479">Metal-binding</keyword>
<dbReference type="PANTHER" id="PTHR32329:SF4">
    <property type="entry name" value="ACTIVATOR OF 2-HYDROXYACYL-COA DEHYDRATASE"/>
    <property type="match status" value="1"/>
</dbReference>
<evidence type="ECO:0000256" key="1">
    <source>
        <dbReference type="ARBA" id="ARBA00001966"/>
    </source>
</evidence>
<evidence type="ECO:0000313" key="9">
    <source>
        <dbReference type="Proteomes" id="UP000018731"/>
    </source>
</evidence>
<gene>
    <name evidence="8" type="ORF">HMPREF2086_00723</name>
</gene>
<comment type="caution">
    <text evidence="8">The sequence shown here is derived from an EMBL/GenBank/DDBJ whole genome shotgun (WGS) entry which is preliminary data.</text>
</comment>
<sequence length="1151" mass="127608">MSQIITQTANSTLLQPLLLGIDVGSTTAKIALLDGEKIIYKRYERHYSKVREKAIEIITDLRDIVGTRELKVALSGSAGFGIAKAVGIDFVQEVFATAEAVKFLEPDTDAVIELGGEDAKILFLSGGSEERMNGSCAGGTGAFIDQMVTLLAISAQEFDEISLNHSKIYPVASRCGVFAKTDVQPLLNQGVDKSNIAASIFQAVVNQTISGLAQGRKITGKVLFLGGPLFFYKGLQERFAKTLQEDYEKSESYERAKNKNPSHTQNTQNPAKSIKPFCAVFPDFAPYAVAIGVARCASESSKTFSCDSLLERLEQSKNTASRNKYLKPLFASQKELDDFNARHKKASLKIIDIDEAFEANGGKPIEAYLGVDCGSTTTKIILLDSANNILYQYYNSNEGNPASVIHSQLKHIYKHYGAQIFIKGSAVTGYGEELIKSGFGLDAGIVETMAHLKAAQFFNPKVDFIIDIGGQDMKCFYIRNGTIDSIMLNEACSSGCGSFIETFARSMGHSVSEFATLGLKSKHPVELGSRCTVFMNSSVKEAQKEGASIEDISAGLSMSVVKNAIYKVIRARDADDLGQQIVVQGGTFLNDAVLRSFEIEIARNVIRPEISGLMGAFGAALYAKSLGLDKSSILDEHDLEHFSHSASATNCKICGNNCHLTINKFNDSKGARKFISGNRCDKPLGIKKQSTLPNMYEYKLNRLKDLTNYKLYENPSQNPKYKGKIGIPLGLNMYENLPFWHKLFSELGFEVVVSKFSSKDTYQKGQYSIPSDTVCYPAKLMHGHIEDLLEQGVEAIFYPCMSKGFQNSQNHQDSSTKSYNCPVVAYYPELLANNVDKLKEVRFYYPYFGLHKKDNFYRKSSRFFGEMFRDFAKSKSDKKGLKSALKNTLKSTIKTTSKMLGLKDFSQKELKAALDSAYRFREEWLADIRTRGEEILQIIKEQNLKAIVLCGRPYHIDPEINHGIDKLINSLGLVVLSEDTIAHLAHAKDLQILNQWSYHSRLYNAAQFVCENENIELVQLVSFGCGIDSITTDEVREILESKGRFYTQLKIDEISNLGAVKIRIRSLIAAMELASQNHKQDSKQLEAKSSLMDSSVLKTQFNSAVFATKIDNANSTNSEQSIIFRKRANMAFPSVLATRQNLATQATKENA</sequence>
<feature type="domain" description="ATPase BadF/BadG/BcrA/BcrD type" evidence="6">
    <location>
        <begin position="369"/>
        <end position="623"/>
    </location>
</feature>
<protein>
    <recommendedName>
        <fullName evidence="10">CoA-substrate-specific enzyme activase</fullName>
    </recommendedName>
</protein>
<dbReference type="STRING" id="1357400.HMPREF2086_00723"/>
<feature type="region of interest" description="Disordered" evidence="5">
    <location>
        <begin position="250"/>
        <end position="270"/>
    </location>
</feature>
<evidence type="ECO:0000313" key="8">
    <source>
        <dbReference type="EMBL" id="ETD23976.1"/>
    </source>
</evidence>
<dbReference type="Proteomes" id="UP000018731">
    <property type="component" value="Unassembled WGS sequence"/>
</dbReference>
<dbReference type="InterPro" id="IPR051805">
    <property type="entry name" value="Dehydratase_Activator_Redct"/>
</dbReference>
<feature type="compositionally biased region" description="Polar residues" evidence="5">
    <location>
        <begin position="259"/>
        <end position="270"/>
    </location>
</feature>
<feature type="domain" description="ATPase BadF/BadG/BcrA/BcrD type" evidence="6">
    <location>
        <begin position="19"/>
        <end position="250"/>
    </location>
</feature>
<keyword evidence="4" id="KW-0411">Iron-sulfur</keyword>
<proteinExistence type="predicted"/>
<dbReference type="AlphaFoldDB" id="V8CB93"/>
<organism evidence="8 9">
    <name type="scientific">Helicobacter macacae MIT 99-5501</name>
    <dbReference type="NCBI Taxonomy" id="1357400"/>
    <lineage>
        <taxon>Bacteria</taxon>
        <taxon>Pseudomonadati</taxon>
        <taxon>Campylobacterota</taxon>
        <taxon>Epsilonproteobacteria</taxon>
        <taxon>Campylobacterales</taxon>
        <taxon>Helicobacteraceae</taxon>
        <taxon>Helicobacter</taxon>
    </lineage>
</organism>
<evidence type="ECO:0000256" key="2">
    <source>
        <dbReference type="ARBA" id="ARBA00022723"/>
    </source>
</evidence>
<accession>V8CB93</accession>
<dbReference type="SUPFAM" id="SSF53067">
    <property type="entry name" value="Actin-like ATPase domain"/>
    <property type="match status" value="2"/>
</dbReference>
<dbReference type="InterPro" id="IPR043129">
    <property type="entry name" value="ATPase_NBD"/>
</dbReference>
<evidence type="ECO:0000256" key="4">
    <source>
        <dbReference type="ARBA" id="ARBA00023014"/>
    </source>
</evidence>
<dbReference type="eggNOG" id="COG3580">
    <property type="taxonomic scope" value="Bacteria"/>
</dbReference>
<evidence type="ECO:0000256" key="3">
    <source>
        <dbReference type="ARBA" id="ARBA00023004"/>
    </source>
</evidence>
<dbReference type="InterPro" id="IPR002731">
    <property type="entry name" value="ATPase_BadF"/>
</dbReference>
<keyword evidence="3" id="KW-0408">Iron</keyword>